<feature type="compositionally biased region" description="Basic and acidic residues" evidence="1">
    <location>
        <begin position="220"/>
        <end position="232"/>
    </location>
</feature>
<dbReference type="InterPro" id="IPR011009">
    <property type="entry name" value="Kinase-like_dom_sf"/>
</dbReference>
<dbReference type="Gene3D" id="1.10.510.10">
    <property type="entry name" value="Transferase(Phosphotransferase) domain 1"/>
    <property type="match status" value="1"/>
</dbReference>
<protein>
    <recommendedName>
        <fullName evidence="4">Protein kinase domain-containing protein</fullName>
    </recommendedName>
</protein>
<evidence type="ECO:0008006" key="4">
    <source>
        <dbReference type="Google" id="ProtNLM"/>
    </source>
</evidence>
<comment type="caution">
    <text evidence="2">The sequence shown here is derived from an EMBL/GenBank/DDBJ whole genome shotgun (WGS) entry which is preliminary data.</text>
</comment>
<dbReference type="EMBL" id="JAQGDS010000003">
    <property type="protein sequence ID" value="KAJ6262620.1"/>
    <property type="molecule type" value="Genomic_DNA"/>
</dbReference>
<evidence type="ECO:0000256" key="1">
    <source>
        <dbReference type="SAM" id="MobiDB-lite"/>
    </source>
</evidence>
<proteinExistence type="predicted"/>
<dbReference type="PROSITE" id="PS00108">
    <property type="entry name" value="PROTEIN_KINASE_ST"/>
    <property type="match status" value="1"/>
</dbReference>
<dbReference type="GO" id="GO:0004672">
    <property type="term" value="F:protein kinase activity"/>
    <property type="evidence" value="ECO:0007669"/>
    <property type="project" value="InterPro"/>
</dbReference>
<reference evidence="2" key="1">
    <citation type="submission" date="2023-01" db="EMBL/GenBank/DDBJ databases">
        <title>The chitinases involved in constricting ring structure development in the nematode-trapping fungus Drechslerella dactyloides.</title>
        <authorList>
            <person name="Wang R."/>
            <person name="Zhang L."/>
            <person name="Tang P."/>
            <person name="Li S."/>
            <person name="Liang L."/>
        </authorList>
    </citation>
    <scope>NUCLEOTIDE SEQUENCE</scope>
    <source>
        <strain evidence="2">YMF1.00031</strain>
    </source>
</reference>
<gene>
    <name evidence="2" type="ORF">Dda_3432</name>
</gene>
<sequence>MALDYRNDLLYEKSLATPGEAAVDSRRLSRLELWFSLLSSSATPQHIYVDVHRDDTTDATSHSNRILDRFTAAEHECIKELTPLLASHLSSLAASSRLASRRRFGISLKGDTFSDPHTPPVISHTAIISDPQLPTIPFASIKFLEAREIRPNIRITKNPTPSSAEHHDTKCVYKGVDFGVDALNLTVEIANYKKLLAKGDDVEKWLVKLVGLVYVKDVEEPGDDSRDPKTDAGENPQDDGENIQFVGALIVYYPQRDLTTHCYNTPIPDEIKTCWVRQLVCAIAALEEAGFEHWDLKCENIVLDTSDGLPDDEFTDHMAGPSSSDTDAPQRTPERDRVQRRSSTTTKPSLLNPGKLKIIDLENTKSSVAFKPPTADHHSSFIVPGEQTQTDHLPHELGICMVYALGKTILEIYAGSLPSVGNPTEDELSLLPDHARAVVKACCSDPTRISAVGARHLLEGFFSKDKDDTDGVRNMIQRLQIN</sequence>
<dbReference type="SUPFAM" id="SSF56112">
    <property type="entry name" value="Protein kinase-like (PK-like)"/>
    <property type="match status" value="1"/>
</dbReference>
<organism evidence="2 3">
    <name type="scientific">Drechslerella dactyloides</name>
    <name type="common">Nematode-trapping fungus</name>
    <name type="synonym">Arthrobotrys dactyloides</name>
    <dbReference type="NCBI Taxonomy" id="74499"/>
    <lineage>
        <taxon>Eukaryota</taxon>
        <taxon>Fungi</taxon>
        <taxon>Dikarya</taxon>
        <taxon>Ascomycota</taxon>
        <taxon>Pezizomycotina</taxon>
        <taxon>Orbiliomycetes</taxon>
        <taxon>Orbiliales</taxon>
        <taxon>Orbiliaceae</taxon>
        <taxon>Drechslerella</taxon>
    </lineage>
</organism>
<keyword evidence="3" id="KW-1185">Reference proteome</keyword>
<feature type="region of interest" description="Disordered" evidence="1">
    <location>
        <begin position="309"/>
        <end position="352"/>
    </location>
</feature>
<feature type="region of interest" description="Disordered" evidence="1">
    <location>
        <begin position="220"/>
        <end position="240"/>
    </location>
</feature>
<name>A0AAD6J3M7_DREDA</name>
<dbReference type="InterPro" id="IPR008271">
    <property type="entry name" value="Ser/Thr_kinase_AS"/>
</dbReference>
<accession>A0AAD6J3M7</accession>
<evidence type="ECO:0000313" key="3">
    <source>
        <dbReference type="Proteomes" id="UP001221413"/>
    </source>
</evidence>
<dbReference type="Proteomes" id="UP001221413">
    <property type="component" value="Unassembled WGS sequence"/>
</dbReference>
<evidence type="ECO:0000313" key="2">
    <source>
        <dbReference type="EMBL" id="KAJ6262620.1"/>
    </source>
</evidence>
<dbReference type="AlphaFoldDB" id="A0AAD6J3M7"/>